<dbReference type="SUPFAM" id="SSF49265">
    <property type="entry name" value="Fibronectin type III"/>
    <property type="match status" value="1"/>
</dbReference>
<dbReference type="InterPro" id="IPR013783">
    <property type="entry name" value="Ig-like_fold"/>
</dbReference>
<dbReference type="Gene3D" id="2.60.40.10">
    <property type="entry name" value="Immunoglobulins"/>
    <property type="match status" value="1"/>
</dbReference>
<reference evidence="1 2" key="1">
    <citation type="submission" date="2021-06" db="EMBL/GenBank/DDBJ databases">
        <authorList>
            <person name="Palmer J.M."/>
        </authorList>
    </citation>
    <scope>NUCLEOTIDE SEQUENCE [LARGE SCALE GENOMIC DNA]</scope>
    <source>
        <strain evidence="1 2">XC_2019</strain>
        <tissue evidence="1">Muscle</tissue>
    </source>
</reference>
<evidence type="ECO:0000313" key="1">
    <source>
        <dbReference type="EMBL" id="MEQ2200666.1"/>
    </source>
</evidence>
<comment type="caution">
    <text evidence="1">The sequence shown here is derived from an EMBL/GenBank/DDBJ whole genome shotgun (WGS) entry which is preliminary data.</text>
</comment>
<sequence length="82" mass="9106">ASSMPPAIAATSMAFREPNAPILEVTPVKSSNSVKVKWTKQDDGGSPIKHYLVRYKAVSILGTEVTRCHFAFLPFLHRLHEK</sequence>
<evidence type="ECO:0000313" key="2">
    <source>
        <dbReference type="Proteomes" id="UP001434883"/>
    </source>
</evidence>
<keyword evidence="2" id="KW-1185">Reference proteome</keyword>
<dbReference type="InterPro" id="IPR003961">
    <property type="entry name" value="FN3_dom"/>
</dbReference>
<accession>A0ABV0QXY6</accession>
<dbReference type="EMBL" id="JAHRIN010026348">
    <property type="protein sequence ID" value="MEQ2200666.1"/>
    <property type="molecule type" value="Genomic_DNA"/>
</dbReference>
<name>A0ABV0QXY6_9TELE</name>
<evidence type="ECO:0008006" key="3">
    <source>
        <dbReference type="Google" id="ProtNLM"/>
    </source>
</evidence>
<organism evidence="1 2">
    <name type="scientific">Xenoophorus captivus</name>
    <dbReference type="NCBI Taxonomy" id="1517983"/>
    <lineage>
        <taxon>Eukaryota</taxon>
        <taxon>Metazoa</taxon>
        <taxon>Chordata</taxon>
        <taxon>Craniata</taxon>
        <taxon>Vertebrata</taxon>
        <taxon>Euteleostomi</taxon>
        <taxon>Actinopterygii</taxon>
        <taxon>Neopterygii</taxon>
        <taxon>Teleostei</taxon>
        <taxon>Neoteleostei</taxon>
        <taxon>Acanthomorphata</taxon>
        <taxon>Ovalentaria</taxon>
        <taxon>Atherinomorphae</taxon>
        <taxon>Cyprinodontiformes</taxon>
        <taxon>Goodeidae</taxon>
        <taxon>Xenoophorus</taxon>
    </lineage>
</organism>
<dbReference type="Proteomes" id="UP001434883">
    <property type="component" value="Unassembled WGS sequence"/>
</dbReference>
<proteinExistence type="predicted"/>
<dbReference type="InterPro" id="IPR036116">
    <property type="entry name" value="FN3_sf"/>
</dbReference>
<protein>
    <recommendedName>
        <fullName evidence="3">Fibronectin type-III domain-containing protein</fullName>
    </recommendedName>
</protein>
<gene>
    <name evidence="1" type="ORF">XENOCAPTIV_001454</name>
</gene>
<feature type="non-terminal residue" evidence="1">
    <location>
        <position position="1"/>
    </location>
</feature>
<dbReference type="CDD" id="cd00063">
    <property type="entry name" value="FN3"/>
    <property type="match status" value="1"/>
</dbReference>